<sequence>MPICWKPIFFHFNKCLQFLLSKRIACKGDLKLNYQKLY</sequence>
<accession>A0A2P2J4R3</accession>
<proteinExistence type="predicted"/>
<protein>
    <submittedName>
        <fullName evidence="1">Uncharacterized protein</fullName>
    </submittedName>
</protein>
<reference evidence="1" key="1">
    <citation type="submission" date="2018-02" db="EMBL/GenBank/DDBJ databases">
        <title>Rhizophora mucronata_Transcriptome.</title>
        <authorList>
            <person name="Meera S.P."/>
            <person name="Sreeshan A."/>
            <person name="Augustine A."/>
        </authorList>
    </citation>
    <scope>NUCLEOTIDE SEQUENCE</scope>
    <source>
        <tissue evidence="1">Leaf</tissue>
    </source>
</reference>
<evidence type="ECO:0000313" key="1">
    <source>
        <dbReference type="EMBL" id="MBW88481.1"/>
    </source>
</evidence>
<dbReference type="EMBL" id="GGEC01007998">
    <property type="protein sequence ID" value="MBW88481.1"/>
    <property type="molecule type" value="Transcribed_RNA"/>
</dbReference>
<dbReference type="AlphaFoldDB" id="A0A2P2J4R3"/>
<organism evidence="1">
    <name type="scientific">Rhizophora mucronata</name>
    <name type="common">Asiatic mangrove</name>
    <dbReference type="NCBI Taxonomy" id="61149"/>
    <lineage>
        <taxon>Eukaryota</taxon>
        <taxon>Viridiplantae</taxon>
        <taxon>Streptophyta</taxon>
        <taxon>Embryophyta</taxon>
        <taxon>Tracheophyta</taxon>
        <taxon>Spermatophyta</taxon>
        <taxon>Magnoliopsida</taxon>
        <taxon>eudicotyledons</taxon>
        <taxon>Gunneridae</taxon>
        <taxon>Pentapetalae</taxon>
        <taxon>rosids</taxon>
        <taxon>fabids</taxon>
        <taxon>Malpighiales</taxon>
        <taxon>Rhizophoraceae</taxon>
        <taxon>Rhizophora</taxon>
    </lineage>
</organism>
<name>A0A2P2J4R3_RHIMU</name>